<accession>R8XW15</accession>
<evidence type="ECO:0000313" key="2">
    <source>
        <dbReference type="Proteomes" id="UP000014041"/>
    </source>
</evidence>
<comment type="caution">
    <text evidence="1">The sequence shown here is derived from an EMBL/GenBank/DDBJ whole genome shotgun (WGS) entry which is preliminary data.</text>
</comment>
<dbReference type="AlphaFoldDB" id="R8XW15"/>
<protein>
    <submittedName>
        <fullName evidence="1">Uncharacterized protein</fullName>
    </submittedName>
</protein>
<dbReference type="Proteomes" id="UP000014041">
    <property type="component" value="Unassembled WGS sequence"/>
</dbReference>
<dbReference type="EMBL" id="APQJ01000013">
    <property type="protein sequence ID" value="EOQ61109.1"/>
    <property type="molecule type" value="Genomic_DNA"/>
</dbReference>
<evidence type="ECO:0000313" key="1">
    <source>
        <dbReference type="EMBL" id="EOQ61109.1"/>
    </source>
</evidence>
<dbReference type="RefSeq" id="WP_016140041.1">
    <property type="nucleotide sequence ID" value="NZ_KB976986.1"/>
</dbReference>
<dbReference type="HOGENOM" id="CLU_180780_0_0_6"/>
<gene>
    <name evidence="1" type="ORF">F935_03455</name>
</gene>
<name>R8XW15_ACICA</name>
<reference evidence="1 2" key="1">
    <citation type="submission" date="2013-02" db="EMBL/GenBank/DDBJ databases">
        <title>The Genome Sequence of Acinetobacter sp. ANC 3811.</title>
        <authorList>
            <consortium name="The Broad Institute Genome Sequencing Platform"/>
            <consortium name="The Broad Institute Genome Sequencing Center for Infectious Disease"/>
            <person name="Cerqueira G."/>
            <person name="Feldgarden M."/>
            <person name="Courvalin P."/>
            <person name="Perichon B."/>
            <person name="Grillot-Courvalin C."/>
            <person name="Clermont D."/>
            <person name="Rocha E."/>
            <person name="Yoon E.-J."/>
            <person name="Nemec A."/>
            <person name="Walker B."/>
            <person name="Young S.K."/>
            <person name="Zeng Q."/>
            <person name="Gargeya S."/>
            <person name="Fitzgerald M."/>
            <person name="Haas B."/>
            <person name="Abouelleil A."/>
            <person name="Alvarado L."/>
            <person name="Arachchi H.M."/>
            <person name="Berlin A.M."/>
            <person name="Chapman S.B."/>
            <person name="Dewar J."/>
            <person name="Goldberg J."/>
            <person name="Griggs A."/>
            <person name="Gujja S."/>
            <person name="Hansen M."/>
            <person name="Howarth C."/>
            <person name="Imamovic A."/>
            <person name="Larimer J."/>
            <person name="McCowan C."/>
            <person name="Murphy C."/>
            <person name="Neiman D."/>
            <person name="Pearson M."/>
            <person name="Priest M."/>
            <person name="Roberts A."/>
            <person name="Saif S."/>
            <person name="Shea T."/>
            <person name="Sisk P."/>
            <person name="Sykes S."/>
            <person name="Wortman J."/>
            <person name="Nusbaum C."/>
            <person name="Birren B."/>
        </authorList>
    </citation>
    <scope>NUCLEOTIDE SEQUENCE [LARGE SCALE GENOMIC DNA]</scope>
    <source>
        <strain evidence="1 2">ANC 3811</strain>
    </source>
</reference>
<sequence>MEVNNAPQNIDKKITCDICDRVCLDSYGILKTVTQKATQEKSEENEVYLCSSCLFSLSTHLRTQKKLLHLFDEN</sequence>
<proteinExistence type="predicted"/>
<organism evidence="1 2">
    <name type="scientific">Acinetobacter calcoaceticus ANC 3811</name>
    <dbReference type="NCBI Taxonomy" id="1217690"/>
    <lineage>
        <taxon>Bacteria</taxon>
        <taxon>Pseudomonadati</taxon>
        <taxon>Pseudomonadota</taxon>
        <taxon>Gammaproteobacteria</taxon>
        <taxon>Moraxellales</taxon>
        <taxon>Moraxellaceae</taxon>
        <taxon>Acinetobacter</taxon>
        <taxon>Acinetobacter calcoaceticus/baumannii complex</taxon>
    </lineage>
</organism>
<dbReference type="PATRIC" id="fig|1217690.3.peg.3410"/>